<keyword evidence="3" id="KW-1185">Reference proteome</keyword>
<organism evidence="3 4">
    <name type="scientific">Heligmosomoides polygyrus</name>
    <name type="common">Parasitic roundworm</name>
    <dbReference type="NCBI Taxonomy" id="6339"/>
    <lineage>
        <taxon>Eukaryota</taxon>
        <taxon>Metazoa</taxon>
        <taxon>Ecdysozoa</taxon>
        <taxon>Nematoda</taxon>
        <taxon>Chromadorea</taxon>
        <taxon>Rhabditida</taxon>
        <taxon>Rhabditina</taxon>
        <taxon>Rhabditomorpha</taxon>
        <taxon>Strongyloidea</taxon>
        <taxon>Heligmosomidae</taxon>
        <taxon>Heligmosomoides</taxon>
    </lineage>
</organism>
<dbReference type="AlphaFoldDB" id="A0A183GS93"/>
<evidence type="ECO:0000313" key="3">
    <source>
        <dbReference type="Proteomes" id="UP000050761"/>
    </source>
</evidence>
<sequence>MHKLYLIDVTPEKVVQIFQEAEEFASFESVHEARMREAETQTSENTVHCVEKGVQTGSAGEEQSPEEIQAARFDQHRQSEC</sequence>
<reference evidence="2 3" key="1">
    <citation type="submission" date="2018-11" db="EMBL/GenBank/DDBJ databases">
        <authorList>
            <consortium name="Pathogen Informatics"/>
        </authorList>
    </citation>
    <scope>NUCLEOTIDE SEQUENCE [LARGE SCALE GENOMIC DNA]</scope>
</reference>
<protein>
    <submittedName>
        <fullName evidence="4">DUF1381 domain-containing protein</fullName>
    </submittedName>
</protein>
<name>A0A183GS93_HELPZ</name>
<accession>A0A183GS93</accession>
<dbReference type="Proteomes" id="UP000050761">
    <property type="component" value="Unassembled WGS sequence"/>
</dbReference>
<evidence type="ECO:0000313" key="4">
    <source>
        <dbReference type="WBParaSite" id="HPBE_0002556301-mRNA-1"/>
    </source>
</evidence>
<proteinExistence type="predicted"/>
<evidence type="ECO:0000313" key="2">
    <source>
        <dbReference type="EMBL" id="VDP52109.1"/>
    </source>
</evidence>
<gene>
    <name evidence="2" type="ORF">HPBE_LOCUS25562</name>
</gene>
<evidence type="ECO:0000256" key="1">
    <source>
        <dbReference type="SAM" id="MobiDB-lite"/>
    </source>
</evidence>
<dbReference type="WBParaSite" id="HPBE_0002556301-mRNA-1">
    <property type="protein sequence ID" value="HPBE_0002556301-mRNA-1"/>
    <property type="gene ID" value="HPBE_0002556301"/>
</dbReference>
<dbReference type="EMBL" id="UZAH01038130">
    <property type="protein sequence ID" value="VDP52109.1"/>
    <property type="molecule type" value="Genomic_DNA"/>
</dbReference>
<feature type="region of interest" description="Disordered" evidence="1">
    <location>
        <begin position="36"/>
        <end position="81"/>
    </location>
</feature>
<reference evidence="4" key="2">
    <citation type="submission" date="2019-09" db="UniProtKB">
        <authorList>
            <consortium name="WormBaseParasite"/>
        </authorList>
    </citation>
    <scope>IDENTIFICATION</scope>
</reference>
<accession>A0A3P8I1T2</accession>